<organism evidence="5 7">
    <name type="scientific">Hyphomonas atlantica</name>
    <dbReference type="NCBI Taxonomy" id="1280948"/>
    <lineage>
        <taxon>Bacteria</taxon>
        <taxon>Pseudomonadati</taxon>
        <taxon>Pseudomonadota</taxon>
        <taxon>Alphaproteobacteria</taxon>
        <taxon>Hyphomonadales</taxon>
        <taxon>Hyphomonadaceae</taxon>
        <taxon>Hyphomonas</taxon>
    </lineage>
</organism>
<protein>
    <recommendedName>
        <fullName evidence="8">PucR family transcriptional regulator</fullName>
    </recommendedName>
</protein>
<evidence type="ECO:0000313" key="4">
    <source>
        <dbReference type="EMBL" id="HAE94654.1"/>
    </source>
</evidence>
<dbReference type="InterPro" id="IPR025736">
    <property type="entry name" value="PucR_C-HTH_dom"/>
</dbReference>
<dbReference type="InterPro" id="IPR051448">
    <property type="entry name" value="CdaR-like_regulators"/>
</dbReference>
<dbReference type="EMBL" id="DOGS01000108">
    <property type="protein sequence ID" value="HBQ48287.1"/>
    <property type="molecule type" value="Genomic_DNA"/>
</dbReference>
<dbReference type="InterPro" id="IPR042070">
    <property type="entry name" value="PucR_C-HTH_sf"/>
</dbReference>
<evidence type="ECO:0000256" key="1">
    <source>
        <dbReference type="ARBA" id="ARBA00006754"/>
    </source>
</evidence>
<accession>A0A356W3X7</accession>
<evidence type="ECO:0000313" key="6">
    <source>
        <dbReference type="Proteomes" id="UP000259173"/>
    </source>
</evidence>
<evidence type="ECO:0000313" key="7">
    <source>
        <dbReference type="Proteomes" id="UP000263957"/>
    </source>
</evidence>
<comment type="caution">
    <text evidence="5">The sequence shown here is derived from an EMBL/GenBank/DDBJ whole genome shotgun (WGS) entry which is preliminary data.</text>
</comment>
<evidence type="ECO:0000313" key="5">
    <source>
        <dbReference type="EMBL" id="HBQ48287.1"/>
    </source>
</evidence>
<feature type="domain" description="CdaR GGDEF-like" evidence="3">
    <location>
        <begin position="232"/>
        <end position="334"/>
    </location>
</feature>
<comment type="similarity">
    <text evidence="1">Belongs to the CdaR family.</text>
</comment>
<proteinExistence type="inferred from homology"/>
<evidence type="ECO:0008006" key="8">
    <source>
        <dbReference type="Google" id="ProtNLM"/>
    </source>
</evidence>
<dbReference type="Proteomes" id="UP000259173">
    <property type="component" value="Unassembled WGS sequence"/>
</dbReference>
<sequence length="445" mass="49031">MISTSIGSTEKAGSVSIGIEASIRPHDLLVLCGMGCAHHTFSGYSECMMNSFDGRVDELLRQGAERVLKAPQSWRDEVGKAVVTAIESDNLPFVESVIRRENLIGVMHWANSILSDPNGPITPVISSELYAIIREQVRKGELDISLNGYRVAQNITWRRWMRIVFDLTSDKHELQAVLDRSARSIGDYTDAALAILSRFIDAERAELAKGAPALQREVLQQVLSGKLGDPFSAGQRLGYRFDRSHTVVRIWAMDVQPDSALVNRATDQIVQVLGHAPGLRVEEGESSIFLCFDKQIQAAELESECPDGVMVAIGRLGQGFAGFLESANSARIVRNILAGARNGRRVADHDLVRLQTVLIPDDGAFQRFASDVLGDLLRAPEDLKRNLLTYLKQGCNAAYTADQLGIHRNTLNRQLDRVNDLLPQALGDGNRMNIAVALEGLLWRP</sequence>
<evidence type="ECO:0000259" key="3">
    <source>
        <dbReference type="Pfam" id="PF17853"/>
    </source>
</evidence>
<dbReference type="AlphaFoldDB" id="A0A356W3X7"/>
<dbReference type="PANTHER" id="PTHR33744:SF1">
    <property type="entry name" value="DNA-BINDING TRANSCRIPTIONAL ACTIVATOR ADER"/>
    <property type="match status" value="1"/>
</dbReference>
<dbReference type="Gene3D" id="1.10.10.2840">
    <property type="entry name" value="PucR C-terminal helix-turn-helix domain"/>
    <property type="match status" value="1"/>
</dbReference>
<dbReference type="InterPro" id="IPR041522">
    <property type="entry name" value="CdaR_GGDEF"/>
</dbReference>
<feature type="domain" description="PucR C-terminal helix-turn-helix" evidence="2">
    <location>
        <begin position="386"/>
        <end position="438"/>
    </location>
</feature>
<name>A0A356W3X7_9PROT</name>
<dbReference type="Pfam" id="PF17853">
    <property type="entry name" value="GGDEF_2"/>
    <property type="match status" value="1"/>
</dbReference>
<dbReference type="Proteomes" id="UP000263957">
    <property type="component" value="Unassembled WGS sequence"/>
</dbReference>
<dbReference type="Pfam" id="PF13556">
    <property type="entry name" value="HTH_30"/>
    <property type="match status" value="1"/>
</dbReference>
<evidence type="ECO:0000259" key="2">
    <source>
        <dbReference type="Pfam" id="PF13556"/>
    </source>
</evidence>
<dbReference type="PANTHER" id="PTHR33744">
    <property type="entry name" value="CARBOHYDRATE DIACID REGULATOR"/>
    <property type="match status" value="1"/>
</dbReference>
<reference evidence="6 7" key="1">
    <citation type="journal article" date="2018" name="Nat. Biotechnol.">
        <title>A standardized bacterial taxonomy based on genome phylogeny substantially revises the tree of life.</title>
        <authorList>
            <person name="Parks D.H."/>
            <person name="Chuvochina M."/>
            <person name="Waite D.W."/>
            <person name="Rinke C."/>
            <person name="Skarshewski A."/>
            <person name="Chaumeil P.A."/>
            <person name="Hugenholtz P."/>
        </authorList>
    </citation>
    <scope>NUCLEOTIDE SEQUENCE [LARGE SCALE GENOMIC DNA]</scope>
    <source>
        <strain evidence="5">UBA10378</strain>
        <strain evidence="4">UBA8557</strain>
    </source>
</reference>
<gene>
    <name evidence="4" type="ORF">DCG65_08840</name>
    <name evidence="5" type="ORF">DD728_05285</name>
</gene>
<dbReference type="EMBL" id="DMBR01000267">
    <property type="protein sequence ID" value="HAE94654.1"/>
    <property type="molecule type" value="Genomic_DNA"/>
</dbReference>